<dbReference type="RefSeq" id="XP_019642745.1">
    <property type="nucleotide sequence ID" value="XM_019787186.1"/>
</dbReference>
<sequence length="346" mass="37999">MSGLGGVSSEAAMGQAQRIWDMLDELADSDPEAYRNFISGQMQQAKEEGRRGWAPVPEPHMCVRTNIQKHLQKDGPAKDARVLYLNICSFDKVPSPKTDQDPVPVSGGKMSTGTDEQGLYAAVPIVFNPSVLQEVAKDRTAEDMLISLALEYVQHQYKLTTSSKFVKCEEKLKGDYKTLVKAFQQLSKKSDPSGPAGSGDVLDSPQSVLHQLSNLSTETEDKDEPVISLVSEDKPKPGRTKLIEEISSTETQLTKPDFHLTVKDAEGSKPRRLVLKITLPLVRSVSECELDISEDDVVLEVPGKYKLETALPHSIDEERAAAKFSVKTSLLTVTMPVKMDSNGLQS</sequence>
<dbReference type="PANTHER" id="PTHR22997">
    <property type="entry name" value="PIH1 DOMAIN-CONTAINING PROTEIN 1"/>
    <property type="match status" value="1"/>
</dbReference>
<name>A0A6P5AL42_BRABE</name>
<proteinExistence type="inferred from homology"/>
<protein>
    <recommendedName>
        <fullName evidence="2">PIH1 domain-containing protein 2</fullName>
    </recommendedName>
</protein>
<evidence type="ECO:0000259" key="4">
    <source>
        <dbReference type="Pfam" id="PF18201"/>
    </source>
</evidence>
<evidence type="ECO:0000313" key="7">
    <source>
        <dbReference type="RefSeq" id="XP_019642746.1"/>
    </source>
</evidence>
<dbReference type="GO" id="GO:1990904">
    <property type="term" value="C:ribonucleoprotein complex"/>
    <property type="evidence" value="ECO:0007669"/>
    <property type="project" value="TreeGrafter"/>
</dbReference>
<feature type="domain" description="PIH1 N-terminal" evidence="3">
    <location>
        <begin position="42"/>
        <end position="178"/>
    </location>
</feature>
<dbReference type="InterPro" id="IPR050734">
    <property type="entry name" value="PIH1/Kintoun_subfamily"/>
</dbReference>
<dbReference type="RefSeq" id="XP_019642746.1">
    <property type="nucleotide sequence ID" value="XM_019787187.1"/>
</dbReference>
<dbReference type="InterPro" id="IPR041442">
    <property type="entry name" value="PIH1D1/2/3_CS-like"/>
</dbReference>
<evidence type="ECO:0000256" key="1">
    <source>
        <dbReference type="ARBA" id="ARBA00008511"/>
    </source>
</evidence>
<dbReference type="GO" id="GO:0000492">
    <property type="term" value="P:box C/D snoRNP assembly"/>
    <property type="evidence" value="ECO:0007669"/>
    <property type="project" value="TreeGrafter"/>
</dbReference>
<comment type="similarity">
    <text evidence="1">Belongs to the PIH1 family.</text>
</comment>
<dbReference type="PANTHER" id="PTHR22997:SF6">
    <property type="entry name" value="PIH1 DOMAIN-CONTAINING PROTEIN 2"/>
    <property type="match status" value="1"/>
</dbReference>
<dbReference type="GO" id="GO:0097255">
    <property type="term" value="C:R2TP complex"/>
    <property type="evidence" value="ECO:0007669"/>
    <property type="project" value="TreeGrafter"/>
</dbReference>
<evidence type="ECO:0000313" key="6">
    <source>
        <dbReference type="RefSeq" id="XP_019642745.1"/>
    </source>
</evidence>
<dbReference type="Pfam" id="PF18201">
    <property type="entry name" value="PIH1_CS"/>
    <property type="match status" value="1"/>
</dbReference>
<reference evidence="6 7" key="1">
    <citation type="submission" date="2025-04" db="UniProtKB">
        <authorList>
            <consortium name="RefSeq"/>
        </authorList>
    </citation>
    <scope>IDENTIFICATION</scope>
    <source>
        <tissue evidence="6 7">Gonad</tissue>
    </source>
</reference>
<dbReference type="InterPro" id="IPR012981">
    <property type="entry name" value="PIH1_N"/>
</dbReference>
<evidence type="ECO:0000259" key="3">
    <source>
        <dbReference type="Pfam" id="PF08190"/>
    </source>
</evidence>
<dbReference type="GO" id="GO:0006364">
    <property type="term" value="P:rRNA processing"/>
    <property type="evidence" value="ECO:0007669"/>
    <property type="project" value="TreeGrafter"/>
</dbReference>
<dbReference type="GO" id="GO:0005737">
    <property type="term" value="C:cytoplasm"/>
    <property type="evidence" value="ECO:0007669"/>
    <property type="project" value="TreeGrafter"/>
</dbReference>
<dbReference type="Proteomes" id="UP000515135">
    <property type="component" value="Unplaced"/>
</dbReference>
<organism evidence="5 7">
    <name type="scientific">Branchiostoma belcheri</name>
    <name type="common">Amphioxus</name>
    <dbReference type="NCBI Taxonomy" id="7741"/>
    <lineage>
        <taxon>Eukaryota</taxon>
        <taxon>Metazoa</taxon>
        <taxon>Chordata</taxon>
        <taxon>Cephalochordata</taxon>
        <taxon>Leptocardii</taxon>
        <taxon>Amphioxiformes</taxon>
        <taxon>Branchiostomatidae</taxon>
        <taxon>Branchiostoma</taxon>
    </lineage>
</organism>
<gene>
    <name evidence="6 7" type="primary">LOC109484021</name>
</gene>
<dbReference type="KEGG" id="bbel:109484021"/>
<dbReference type="OrthoDB" id="545063at2759"/>
<evidence type="ECO:0000256" key="2">
    <source>
        <dbReference type="ARBA" id="ARBA00040541"/>
    </source>
</evidence>
<keyword evidence="5" id="KW-1185">Reference proteome</keyword>
<dbReference type="AlphaFoldDB" id="A0A6P5AL42"/>
<accession>A0A6P5AL42</accession>
<evidence type="ECO:0000313" key="5">
    <source>
        <dbReference type="Proteomes" id="UP000515135"/>
    </source>
</evidence>
<dbReference type="GeneID" id="109484021"/>
<feature type="domain" description="PIH1D1/2/3 CS-like" evidence="4">
    <location>
        <begin position="266"/>
        <end position="338"/>
    </location>
</feature>
<dbReference type="Pfam" id="PF08190">
    <property type="entry name" value="PIH1"/>
    <property type="match status" value="1"/>
</dbReference>